<evidence type="ECO:0000313" key="8">
    <source>
        <dbReference type="Proteomes" id="UP000612456"/>
    </source>
</evidence>
<dbReference type="SUPFAM" id="SSF49265">
    <property type="entry name" value="Fibronectin type III"/>
    <property type="match status" value="1"/>
</dbReference>
<keyword evidence="2" id="KW-0378">Hydrolase</keyword>
<dbReference type="SUPFAM" id="SSF51445">
    <property type="entry name" value="(Trans)glycosidases"/>
    <property type="match status" value="1"/>
</dbReference>
<evidence type="ECO:0000259" key="5">
    <source>
        <dbReference type="PROSITE" id="PS50853"/>
    </source>
</evidence>
<dbReference type="SMART" id="SM00060">
    <property type="entry name" value="FN3"/>
    <property type="match status" value="2"/>
</dbReference>
<dbReference type="InterPro" id="IPR013783">
    <property type="entry name" value="Ig-like_fold"/>
</dbReference>
<feature type="compositionally biased region" description="Polar residues" evidence="4">
    <location>
        <begin position="1250"/>
        <end position="1263"/>
    </location>
</feature>
<dbReference type="Gene3D" id="3.20.20.80">
    <property type="entry name" value="Glycosidases"/>
    <property type="match status" value="1"/>
</dbReference>
<dbReference type="GO" id="GO:0016798">
    <property type="term" value="F:hydrolase activity, acting on glycosyl bonds"/>
    <property type="evidence" value="ECO:0007669"/>
    <property type="project" value="UniProtKB-KW"/>
</dbReference>
<evidence type="ECO:0000259" key="6">
    <source>
        <dbReference type="PROSITE" id="PS51272"/>
    </source>
</evidence>
<evidence type="ECO:0000256" key="3">
    <source>
        <dbReference type="ARBA" id="ARBA00023295"/>
    </source>
</evidence>
<feature type="compositionally biased region" description="Low complexity" evidence="4">
    <location>
        <begin position="1195"/>
        <end position="1207"/>
    </location>
</feature>
<evidence type="ECO:0000256" key="4">
    <source>
        <dbReference type="SAM" id="MobiDB-lite"/>
    </source>
</evidence>
<dbReference type="Pfam" id="PF01229">
    <property type="entry name" value="Glyco_hydro_39"/>
    <property type="match status" value="1"/>
</dbReference>
<dbReference type="InterPro" id="IPR001119">
    <property type="entry name" value="SLH_dom"/>
</dbReference>
<dbReference type="InterPro" id="IPR049166">
    <property type="entry name" value="GH39_cat"/>
</dbReference>
<feature type="region of interest" description="Disordered" evidence="4">
    <location>
        <begin position="1195"/>
        <end position="1269"/>
    </location>
</feature>
<dbReference type="InterPro" id="IPR051465">
    <property type="entry name" value="Cell_Envelope_Struct_Comp"/>
</dbReference>
<organism evidence="7 8">
    <name type="scientific">Paenibacillus nasutitermitis</name>
    <dbReference type="NCBI Taxonomy" id="1652958"/>
    <lineage>
        <taxon>Bacteria</taxon>
        <taxon>Bacillati</taxon>
        <taxon>Bacillota</taxon>
        <taxon>Bacilli</taxon>
        <taxon>Bacillales</taxon>
        <taxon>Paenibacillaceae</taxon>
        <taxon>Paenibacillus</taxon>
    </lineage>
</organism>
<dbReference type="PANTHER" id="PTHR43308">
    <property type="entry name" value="OUTER MEMBRANE PROTEIN ALPHA-RELATED"/>
    <property type="match status" value="1"/>
</dbReference>
<reference evidence="7" key="2">
    <citation type="submission" date="2020-09" db="EMBL/GenBank/DDBJ databases">
        <authorList>
            <person name="Sun Q."/>
            <person name="Zhou Y."/>
        </authorList>
    </citation>
    <scope>NUCLEOTIDE SEQUENCE</scope>
    <source>
        <strain evidence="7">CGMCC 1.15178</strain>
    </source>
</reference>
<feature type="domain" description="SLH" evidence="6">
    <location>
        <begin position="1478"/>
        <end position="1536"/>
    </location>
</feature>
<feature type="compositionally biased region" description="Pro residues" evidence="4">
    <location>
        <begin position="1208"/>
        <end position="1246"/>
    </location>
</feature>
<sequence length="1662" mass="180364">MNIPRIVSAILAPVLLICLLLGPLPGKSEAAAGVQLTFDLGAQGQTMANKFDQLNIWDLNDHWTGKADDQPADYFASRYPFIERVKLMTATGGCYTGYTGCGTNRDLFVDPSDRTNLTDYKFDTLIQAMHNIINQGLKPYIVTGNVPMKYSSNPSIGVFGVNVSPPDDYEVYYSYINALADALVDEFGIDQVRNWEWGVITEFENRDMFTDGAIDASSTRIAYFKLYDYTVAALRDAIGASNLTVGAHAMAVSPGLWSHLEFIDHVAKGVNAKTGEIGTQINFISGSFYDLKPGTPAPSSKSLEDTLKFLRGRAIENGLTNLRIGIDEGRILQGLDGRDLFSRVVGHSFQAAADAKLFKQLHDWNIDWFSMWGMNTEGVWGDVDSVSAHIANLSYRMVGDRQINAQLTGSANGPGNEIGGIGGYNEADNKVNLMIYNYNADLGATTGESPAITIENIAPVAGDSVTVKQWIVDDEHANFWPTWWADQSTRGLNDGSYNFWSKYSVEVPTSLNNQGDKDYWYSREDTYRDLAELNSTTKTAVVSGGKLTLHPSLGHHGVVFYEITNAVHTAAPQVVVDELDDWSKSDTHSAGFIFDTGNAALLGDSSRLMRKDPSYDTDGDYVTYHYPGMISFNATGLFASSGERISDFKLYTSADGVTWAKQIGWRSQDTLINDDLWTKREYSLASVPAGTNYIKIEFPAEQAFFYSPQLSKVEIAYSASCACSDPLTHADELDDWSVADSHSAGLQFDTGNSELLGDPSRVMRTGIDTELAEYVTYRFDGMAAASISGVFASNEEEIVDFKFYTSADGSLWTEHNGTTFADTPISSILWTNRLYSLTGMPEGTRFLKIEYPLGGANFWNPQLGRVSIQTTPEAPVQVMATALGMSDILVSWATSIGADTYNVYRASSADGAYAKINSTPVAATAYSDTGLLAGMTYFYKISAVSSSGESGTSAEAGATTASAATTLHTDELDDWTVAFSHSTGLEFDTGNGSLLGDHSRVMRSETREDSVESVIYNFEGISRVDINGLFSSSQEDIRDFKFFLSQDGNSWTEYNDAVISDTPITSVLWTNRKYTLSEIPYGTAYMKIEFPEINNFFWNPQLSRVEIQVTEYAVLQAPSGLSASSSDAASIQLGWTTVAMADSYNVYRAQEADGTYEKINASAISEAAYTDAGLAAETTYYYRVTAVNSKGESELSATASAATGSLPTNPPTDPPTNPPTNPPTDPPTNPPTDPPTNPPTDPPTNPDPTGSSPSSNEGYSGQQPDKAANESRITVASGKLHVSATEDGNGIVQIKLQEDQIRQAIQGVDAGVLTIELNTGEGRQADGVLLSIPLQHVASATDKIRSILIKAGSVTVEIAVDESAGIVNGDSSNLILAVSLVDPASLTEAARQQIGSHAVYDISLSVDGRDLHQFNYPGAIVLSLAYKPGEGEHPEQIVSYFIRQDGTLEVVQNARFHAQTGEVTFQPAHLSQYTAAYAEVSFTDLDLAPWATSYIRTLAAREFVQGMTDSSFQPGKKVTRAEFLQMLMKGLNLIDGHASSNFDDVKEGMWYYQAVASAETLGIVQGRRSGTFDAAASITREEMAVIAYRAVLTAELLEVPAVDSGESFTDQMQISSYAAQAVGAMRQADIINGFEDGAYRPKEAATRAESASILYKLLFLKQ</sequence>
<feature type="domain" description="Fibronectin type-III" evidence="5">
    <location>
        <begin position="1117"/>
        <end position="1208"/>
    </location>
</feature>
<dbReference type="Gene3D" id="2.60.40.10">
    <property type="entry name" value="Immunoglobulins"/>
    <property type="match status" value="2"/>
</dbReference>
<reference evidence="7" key="1">
    <citation type="journal article" date="2014" name="Int. J. Syst. Evol. Microbiol.">
        <title>Complete genome sequence of Corynebacterium casei LMG S-19264T (=DSM 44701T), isolated from a smear-ripened cheese.</title>
        <authorList>
            <consortium name="US DOE Joint Genome Institute (JGI-PGF)"/>
            <person name="Walter F."/>
            <person name="Albersmeier A."/>
            <person name="Kalinowski J."/>
            <person name="Ruckert C."/>
        </authorList>
    </citation>
    <scope>NUCLEOTIDE SEQUENCE</scope>
    <source>
        <strain evidence="7">CGMCC 1.15178</strain>
    </source>
</reference>
<keyword evidence="8" id="KW-1185">Reference proteome</keyword>
<dbReference type="PROSITE" id="PS50853">
    <property type="entry name" value="FN3"/>
    <property type="match status" value="2"/>
</dbReference>
<evidence type="ECO:0000256" key="1">
    <source>
        <dbReference type="ARBA" id="ARBA00008875"/>
    </source>
</evidence>
<accession>A0A916YKR4</accession>
<dbReference type="InterPro" id="IPR017853">
    <property type="entry name" value="GH"/>
</dbReference>
<evidence type="ECO:0008006" key="9">
    <source>
        <dbReference type="Google" id="ProtNLM"/>
    </source>
</evidence>
<feature type="domain" description="SLH" evidence="6">
    <location>
        <begin position="1605"/>
        <end position="1662"/>
    </location>
</feature>
<dbReference type="CDD" id="cd00063">
    <property type="entry name" value="FN3"/>
    <property type="match status" value="2"/>
</dbReference>
<evidence type="ECO:0000256" key="2">
    <source>
        <dbReference type="ARBA" id="ARBA00022801"/>
    </source>
</evidence>
<comment type="similarity">
    <text evidence="1">Belongs to the glycosyl hydrolase 39 family.</text>
</comment>
<dbReference type="InterPro" id="IPR003961">
    <property type="entry name" value="FN3_dom"/>
</dbReference>
<feature type="domain" description="Fibronectin type-III" evidence="5">
    <location>
        <begin position="874"/>
        <end position="963"/>
    </location>
</feature>
<proteinExistence type="inferred from homology"/>
<dbReference type="PROSITE" id="PS51272">
    <property type="entry name" value="SLH"/>
    <property type="match status" value="3"/>
</dbReference>
<protein>
    <recommendedName>
        <fullName evidence="9">S-layer homology domain-containing protein</fullName>
    </recommendedName>
</protein>
<feature type="domain" description="SLH" evidence="6">
    <location>
        <begin position="1538"/>
        <end position="1601"/>
    </location>
</feature>
<keyword evidence="3" id="KW-0326">Glycosidase</keyword>
<dbReference type="Proteomes" id="UP000612456">
    <property type="component" value="Unassembled WGS sequence"/>
</dbReference>
<dbReference type="InterPro" id="IPR036116">
    <property type="entry name" value="FN3_sf"/>
</dbReference>
<evidence type="ECO:0000313" key="7">
    <source>
        <dbReference type="EMBL" id="GGD49281.1"/>
    </source>
</evidence>
<name>A0A916YKR4_9BACL</name>
<gene>
    <name evidence="7" type="ORF">GCM10010911_03520</name>
</gene>
<comment type="caution">
    <text evidence="7">The sequence shown here is derived from an EMBL/GenBank/DDBJ whole genome shotgun (WGS) entry which is preliminary data.</text>
</comment>
<dbReference type="Pfam" id="PF00041">
    <property type="entry name" value="fn3"/>
    <property type="match status" value="1"/>
</dbReference>
<dbReference type="EMBL" id="BMHP01000001">
    <property type="protein sequence ID" value="GGD49281.1"/>
    <property type="molecule type" value="Genomic_DNA"/>
</dbReference>
<dbReference type="Pfam" id="PF00395">
    <property type="entry name" value="SLH"/>
    <property type="match status" value="3"/>
</dbReference>